<dbReference type="Gene3D" id="2.30.300.10">
    <property type="entry name" value="Baseplate protein-like domain - beta roll fold"/>
    <property type="match status" value="1"/>
</dbReference>
<evidence type="ECO:0000259" key="3">
    <source>
        <dbReference type="Pfam" id="PF21929"/>
    </source>
</evidence>
<name>A0A2N1IMB9_9PSED</name>
<dbReference type="Gene3D" id="3.30.1920.10">
    <property type="entry name" value="Baseplate protein-like domains - 2 layer sandwich fold"/>
    <property type="match status" value="1"/>
</dbReference>
<feature type="domain" description="Baseplate hub protein gp44-like N-terminal" evidence="2">
    <location>
        <begin position="7"/>
        <end position="92"/>
    </location>
</feature>
<dbReference type="InterPro" id="IPR053982">
    <property type="entry name" value="Gp44/GpP-like_C"/>
</dbReference>
<feature type="domain" description="Baseplate hub protein gp44/GpP-like C-terminal" evidence="3">
    <location>
        <begin position="254"/>
        <end position="339"/>
    </location>
</feature>
<dbReference type="Pfam" id="PF21929">
    <property type="entry name" value="GpP_4th"/>
    <property type="match status" value="1"/>
</dbReference>
<gene>
    <name evidence="5" type="ORF">CXB65_23290</name>
</gene>
<dbReference type="Proteomes" id="UP000233399">
    <property type="component" value="Unassembled WGS sequence"/>
</dbReference>
<sequence>MDDMNAVTLSVNGLDYRGWKKVSISAGIERQSRDFRLGVTWRWPGQVIEVPVRQGDFCEVRIGDDLVLTGWVFATPISYDSRSVERSVSGRSLTADLVDSSAVNKPGQWRGQSVQKIVQALAEPYGVKVLSEVAETTKLTDHQIEPGETVFESIDRLLTLSRLLSTDDPRGRVVIIQPGSAGRAVDRLELGQNILTGRAELDFSGVFSEYRVTGQRSGSDSAYGEQASEVKADLADPRATRHRVLLIHESGQMTPELAQARANWERGSRMGKALTLNYQVQGWRQSNGALWLPNMVVRVVDPLVGIDRDMLISEIEYVMDDAGTVANIVVGPPDGFDPEPKDPHKSRKLKKGGKADNFEYLIPADWKPGQ</sequence>
<evidence type="ECO:0000259" key="2">
    <source>
        <dbReference type="Pfam" id="PF21683"/>
    </source>
</evidence>
<feature type="region of interest" description="Disordered" evidence="1">
    <location>
        <begin position="332"/>
        <end position="355"/>
    </location>
</feature>
<dbReference type="InterPro" id="IPR049354">
    <property type="entry name" value="GpP-like_N"/>
</dbReference>
<evidence type="ECO:0000313" key="5">
    <source>
        <dbReference type="EMBL" id="PKI19413.1"/>
    </source>
</evidence>
<accession>A0A2N1IMB9</accession>
<dbReference type="Gene3D" id="3.55.50.10">
    <property type="entry name" value="Baseplate protein-like domains"/>
    <property type="match status" value="1"/>
</dbReference>
<dbReference type="Pfam" id="PF21683">
    <property type="entry name" value="GpP-like_1st"/>
    <property type="match status" value="1"/>
</dbReference>
<reference evidence="5 6" key="1">
    <citation type="submission" date="2017-12" db="EMBL/GenBank/DDBJ databases">
        <title>Isolation and characterization of an aerobic denitrifying Pseudomonas monteilii CY06 from aquaculture ponds.</title>
        <authorList>
            <person name="Ma Q."/>
            <person name="Cai Y."/>
            <person name="He Z."/>
        </authorList>
    </citation>
    <scope>NUCLEOTIDE SEQUENCE [LARGE SCALE GENOMIC DNA]</scope>
    <source>
        <strain evidence="5 6">CY06</strain>
    </source>
</reference>
<evidence type="ECO:0000256" key="1">
    <source>
        <dbReference type="SAM" id="MobiDB-lite"/>
    </source>
</evidence>
<dbReference type="SUPFAM" id="SSF69279">
    <property type="entry name" value="Phage tail proteins"/>
    <property type="match status" value="2"/>
</dbReference>
<feature type="domain" description="Baseplate hub protein gp44/GpP-like second" evidence="4">
    <location>
        <begin position="94"/>
        <end position="175"/>
    </location>
</feature>
<protein>
    <submittedName>
        <fullName evidence="5">Baseplate protein</fullName>
    </submittedName>
</protein>
<dbReference type="InterPro" id="IPR053981">
    <property type="entry name" value="Gp44/GpP-like_2nd"/>
</dbReference>
<dbReference type="InterPro" id="IPR026276">
    <property type="entry name" value="Baseplate_GpP"/>
</dbReference>
<dbReference type="PIRSF" id="PIRSF004440">
    <property type="entry name" value="GpP"/>
    <property type="match status" value="1"/>
</dbReference>
<dbReference type="InterPro" id="IPR023399">
    <property type="entry name" value="Baseplate-like_2-layer_sand"/>
</dbReference>
<comment type="caution">
    <text evidence="5">The sequence shown here is derived from an EMBL/GenBank/DDBJ whole genome shotgun (WGS) entry which is preliminary data.</text>
</comment>
<dbReference type="RefSeq" id="WP_101196692.1">
    <property type="nucleotide sequence ID" value="NZ_PJCG01000061.1"/>
</dbReference>
<organism evidence="5 6">
    <name type="scientific">Pseudomonas monteilii</name>
    <dbReference type="NCBI Taxonomy" id="76759"/>
    <lineage>
        <taxon>Bacteria</taxon>
        <taxon>Pseudomonadati</taxon>
        <taxon>Pseudomonadota</taxon>
        <taxon>Gammaproteobacteria</taxon>
        <taxon>Pseudomonadales</taxon>
        <taxon>Pseudomonadaceae</taxon>
        <taxon>Pseudomonas</taxon>
    </lineage>
</organism>
<dbReference type="Pfam" id="PF22255">
    <property type="entry name" value="Gp44-like_2nd"/>
    <property type="match status" value="1"/>
</dbReference>
<evidence type="ECO:0000313" key="6">
    <source>
        <dbReference type="Proteomes" id="UP000233399"/>
    </source>
</evidence>
<dbReference type="EMBL" id="PJCG01000061">
    <property type="protein sequence ID" value="PKI19413.1"/>
    <property type="molecule type" value="Genomic_DNA"/>
</dbReference>
<dbReference type="AlphaFoldDB" id="A0A2N1IMB9"/>
<proteinExistence type="predicted"/>
<evidence type="ECO:0000259" key="4">
    <source>
        <dbReference type="Pfam" id="PF22255"/>
    </source>
</evidence>